<protein>
    <submittedName>
        <fullName evidence="1">Uncharacterized protein</fullName>
    </submittedName>
</protein>
<gene>
    <name evidence="1" type="ORF">GGGHDLIA_00059</name>
</gene>
<reference evidence="1" key="1">
    <citation type="submission" date="2020-06" db="EMBL/GenBank/DDBJ databases">
        <title>Unique genomic features of the anaerobic methanotrophic archaea.</title>
        <authorList>
            <person name="Chadwick G.L."/>
            <person name="Skennerton C.T."/>
            <person name="Laso-Perez R."/>
            <person name="Leu A.O."/>
            <person name="Speth D.R."/>
            <person name="Yu H."/>
            <person name="Morgan-Lang C."/>
            <person name="Hatzenpichler R."/>
            <person name="Goudeau D."/>
            <person name="Malmstrom R."/>
            <person name="Brazelton W.J."/>
            <person name="Woyke T."/>
            <person name="Hallam S.J."/>
            <person name="Tyson G.W."/>
            <person name="Wegener G."/>
            <person name="Boetius A."/>
            <person name="Orphan V."/>
        </authorList>
    </citation>
    <scope>NUCLEOTIDE SEQUENCE</scope>
</reference>
<name>A0A7G9YHT5_9EURY</name>
<sequence length="66" mass="7694">MNLIKARVVDNTHLELEKEIGIPEKDVLIKIIRWGVVESAEGAWGYDINSKDFVEDLRKSKRLDWI</sequence>
<evidence type="ECO:0000313" key="1">
    <source>
        <dbReference type="EMBL" id="QNO47569.1"/>
    </source>
</evidence>
<proteinExistence type="predicted"/>
<organism evidence="1">
    <name type="scientific">Candidatus Methanogaster sp. ANME-2c ERB4</name>
    <dbReference type="NCBI Taxonomy" id="2759911"/>
    <lineage>
        <taxon>Archaea</taxon>
        <taxon>Methanobacteriati</taxon>
        <taxon>Methanobacteriota</taxon>
        <taxon>Stenosarchaea group</taxon>
        <taxon>Methanomicrobia</taxon>
        <taxon>Methanosarcinales</taxon>
        <taxon>ANME-2 cluster</taxon>
        <taxon>Candidatus Methanogasteraceae</taxon>
        <taxon>Candidatus Methanogaster</taxon>
    </lineage>
</organism>
<accession>A0A7G9YHT5</accession>
<dbReference type="EMBL" id="MT631265">
    <property type="protein sequence ID" value="QNO47569.1"/>
    <property type="molecule type" value="Genomic_DNA"/>
</dbReference>
<dbReference type="AlphaFoldDB" id="A0A7G9YHT5"/>